<evidence type="ECO:0000313" key="2">
    <source>
        <dbReference type="Proteomes" id="UP000319818"/>
    </source>
</evidence>
<dbReference type="EMBL" id="VFPH01000001">
    <property type="protein sequence ID" value="TQM44026.1"/>
    <property type="molecule type" value="Genomic_DNA"/>
</dbReference>
<keyword evidence="2" id="KW-1185">Reference proteome</keyword>
<dbReference type="OrthoDB" id="3697210at2"/>
<reference evidence="1 2" key="1">
    <citation type="submission" date="2019-06" db="EMBL/GenBank/DDBJ databases">
        <title>Sequencing the genomes of 1000 actinobacteria strains.</title>
        <authorList>
            <person name="Klenk H.-P."/>
        </authorList>
    </citation>
    <scope>NUCLEOTIDE SEQUENCE [LARGE SCALE GENOMIC DNA]</scope>
    <source>
        <strain evidence="1 2">DSM 45511</strain>
    </source>
</reference>
<name>A0A543GD94_9PSEU</name>
<proteinExistence type="predicted"/>
<organism evidence="1 2">
    <name type="scientific">Pseudonocardia cypriaca</name>
    <dbReference type="NCBI Taxonomy" id="882449"/>
    <lineage>
        <taxon>Bacteria</taxon>
        <taxon>Bacillati</taxon>
        <taxon>Actinomycetota</taxon>
        <taxon>Actinomycetes</taxon>
        <taxon>Pseudonocardiales</taxon>
        <taxon>Pseudonocardiaceae</taxon>
        <taxon>Pseudonocardia</taxon>
    </lineage>
</organism>
<sequence length="89" mass="9668">MEEALAELGTQLALLSRGAYIRDAWMGDKVSNDTQVFYNAAVMDSPNGPLAALIAYRAELGRIQESLQAMEEQYVQGEGTIAGSYRPLA</sequence>
<accession>A0A543GD94</accession>
<protein>
    <submittedName>
        <fullName evidence="1">Uncharacterized protein</fullName>
    </submittedName>
</protein>
<dbReference type="Proteomes" id="UP000319818">
    <property type="component" value="Unassembled WGS sequence"/>
</dbReference>
<evidence type="ECO:0000313" key="1">
    <source>
        <dbReference type="EMBL" id="TQM44026.1"/>
    </source>
</evidence>
<gene>
    <name evidence="1" type="ORF">FB388_1385</name>
</gene>
<comment type="caution">
    <text evidence="1">The sequence shown here is derived from an EMBL/GenBank/DDBJ whole genome shotgun (WGS) entry which is preliminary data.</text>
</comment>
<dbReference type="AlphaFoldDB" id="A0A543GD94"/>